<organism evidence="1 2">
    <name type="scientific">Marine Group I thaumarchaeote SCGC AAA799-P11</name>
    <dbReference type="NCBI Taxonomy" id="1502295"/>
    <lineage>
        <taxon>Archaea</taxon>
        <taxon>Nitrososphaerota</taxon>
        <taxon>Marine Group I</taxon>
    </lineage>
</organism>
<dbReference type="EMBL" id="JOSZ01000020">
    <property type="protein sequence ID" value="KFM18217.1"/>
    <property type="molecule type" value="Genomic_DNA"/>
</dbReference>
<sequence length="68" mass="8046">MSNQELIAHSKPKSQRKVTYFCRLCRNYHITSRKAHLKNYHKADPDTISKRATNDIIDVIFRESINEN</sequence>
<dbReference type="Proteomes" id="UP000029387">
    <property type="component" value="Unassembled WGS sequence"/>
</dbReference>
<evidence type="ECO:0000313" key="2">
    <source>
        <dbReference type="Proteomes" id="UP000029387"/>
    </source>
</evidence>
<protein>
    <submittedName>
        <fullName evidence="1">Uncharacterized protein</fullName>
    </submittedName>
</protein>
<reference evidence="1 2" key="1">
    <citation type="submission" date="2014-06" db="EMBL/GenBank/DDBJ databases">
        <authorList>
            <person name="Ngugi D.K."/>
            <person name="Blom J."/>
            <person name="Alam I."/>
            <person name="Rashid M."/>
            <person name="Baalawi W."/>
            <person name="Zhang G."/>
            <person name="Hikmawan T."/>
            <person name="Guan Y."/>
            <person name="Antunes A."/>
            <person name="Siam R."/>
            <person name="El-Dorry H."/>
            <person name="Bajic V."/>
            <person name="Stingl U."/>
        </authorList>
    </citation>
    <scope>NUCLEOTIDE SEQUENCE [LARGE SCALE GENOMIC DNA]</scope>
    <source>
        <strain evidence="1">SCGC AAA799-P11</strain>
    </source>
</reference>
<comment type="caution">
    <text evidence="1">The sequence shown here is derived from an EMBL/GenBank/DDBJ whole genome shotgun (WGS) entry which is preliminary data.</text>
</comment>
<accession>A0A087RXL3</accession>
<name>A0A087RXL3_9ARCH</name>
<dbReference type="AlphaFoldDB" id="A0A087RXL3"/>
<keyword evidence="2" id="KW-1185">Reference proteome</keyword>
<proteinExistence type="predicted"/>
<gene>
    <name evidence="1" type="ORF">AAA799P11_01134</name>
</gene>
<evidence type="ECO:0000313" key="1">
    <source>
        <dbReference type="EMBL" id="KFM18217.1"/>
    </source>
</evidence>